<evidence type="ECO:0000313" key="3">
    <source>
        <dbReference type="Proteomes" id="UP000627292"/>
    </source>
</evidence>
<feature type="coiled-coil region" evidence="1">
    <location>
        <begin position="30"/>
        <end position="57"/>
    </location>
</feature>
<gene>
    <name evidence="2" type="ORF">GCM10011379_09250</name>
</gene>
<comment type="caution">
    <text evidence="2">The sequence shown here is derived from an EMBL/GenBank/DDBJ whole genome shotgun (WGS) entry which is preliminary data.</text>
</comment>
<keyword evidence="3" id="KW-1185">Reference proteome</keyword>
<sequence length="167" mass="18714">MAVNTKQPTLALMTKEAQLAFKQQLKQFAEQQLQQRITVIREKMEAAQQSANNEEKSSAGDKYETSRAMNHLEKEMHGKQLAENLKELSLLYEISVSSLHDKVIPGTVVQCKAVCFFIAAGLGKQTIANTLVIFLSPHAPLAAQLRQKQVGDTWEFNKQLLTIEAIF</sequence>
<evidence type="ECO:0000256" key="1">
    <source>
        <dbReference type="SAM" id="Coils"/>
    </source>
</evidence>
<name>A0A917IRY0_9BACT</name>
<reference evidence="2" key="2">
    <citation type="submission" date="2020-09" db="EMBL/GenBank/DDBJ databases">
        <authorList>
            <person name="Sun Q."/>
            <person name="Zhou Y."/>
        </authorList>
    </citation>
    <scope>NUCLEOTIDE SEQUENCE</scope>
    <source>
        <strain evidence="2">CGMCC 1.15290</strain>
    </source>
</reference>
<dbReference type="Proteomes" id="UP000627292">
    <property type="component" value="Unassembled WGS sequence"/>
</dbReference>
<dbReference type="EMBL" id="BMIB01000001">
    <property type="protein sequence ID" value="GGH60887.1"/>
    <property type="molecule type" value="Genomic_DNA"/>
</dbReference>
<accession>A0A917IRY0</accession>
<dbReference type="RefSeq" id="WP_309789041.1">
    <property type="nucleotide sequence ID" value="NZ_JAVDQE010000001.1"/>
</dbReference>
<keyword evidence="1" id="KW-0175">Coiled coil</keyword>
<dbReference type="AlphaFoldDB" id="A0A917IRY0"/>
<organism evidence="2 3">
    <name type="scientific">Filimonas zeae</name>
    <dbReference type="NCBI Taxonomy" id="1737353"/>
    <lineage>
        <taxon>Bacteria</taxon>
        <taxon>Pseudomonadati</taxon>
        <taxon>Bacteroidota</taxon>
        <taxon>Chitinophagia</taxon>
        <taxon>Chitinophagales</taxon>
        <taxon>Chitinophagaceae</taxon>
        <taxon>Filimonas</taxon>
    </lineage>
</organism>
<evidence type="ECO:0008006" key="4">
    <source>
        <dbReference type="Google" id="ProtNLM"/>
    </source>
</evidence>
<proteinExistence type="predicted"/>
<protein>
    <recommendedName>
        <fullName evidence="4">3-oxoacyl-ACP synthase</fullName>
    </recommendedName>
</protein>
<evidence type="ECO:0000313" key="2">
    <source>
        <dbReference type="EMBL" id="GGH60887.1"/>
    </source>
</evidence>
<reference evidence="2" key="1">
    <citation type="journal article" date="2014" name="Int. J. Syst. Evol. Microbiol.">
        <title>Complete genome sequence of Corynebacterium casei LMG S-19264T (=DSM 44701T), isolated from a smear-ripened cheese.</title>
        <authorList>
            <consortium name="US DOE Joint Genome Institute (JGI-PGF)"/>
            <person name="Walter F."/>
            <person name="Albersmeier A."/>
            <person name="Kalinowski J."/>
            <person name="Ruckert C."/>
        </authorList>
    </citation>
    <scope>NUCLEOTIDE SEQUENCE</scope>
    <source>
        <strain evidence="2">CGMCC 1.15290</strain>
    </source>
</reference>